<keyword evidence="1" id="KW-1133">Transmembrane helix</keyword>
<gene>
    <name evidence="2" type="ORF">KCTCHS21_00150</name>
</gene>
<sequence length="73" mass="8032">MFFILLTAWRGAWGPISDVFHRFRGGCYSNNYCGGVSTMFSFYFLLSGQFGVGIAMINIASEGYVTQITAVVS</sequence>
<dbReference type="Proteomes" id="UP000289856">
    <property type="component" value="Chromosome"/>
</dbReference>
<reference evidence="2 3" key="1">
    <citation type="submission" date="2019-01" db="EMBL/GenBank/DDBJ databases">
        <title>Complete genome sequence of Cohnella hallensis HS21 isolated from Korean fir (Abies koreana) rhizospheric soil.</title>
        <authorList>
            <person name="Jiang L."/>
            <person name="Kang S.W."/>
            <person name="Kim S."/>
            <person name="Jung J."/>
            <person name="Kim C.Y."/>
            <person name="Kim D.H."/>
            <person name="Kim S.W."/>
            <person name="Lee J."/>
        </authorList>
    </citation>
    <scope>NUCLEOTIDE SEQUENCE [LARGE SCALE GENOMIC DNA]</scope>
    <source>
        <strain evidence="2 3">HS21</strain>
    </source>
</reference>
<keyword evidence="1" id="KW-0812">Transmembrane</keyword>
<dbReference type="EMBL" id="AP019400">
    <property type="protein sequence ID" value="BBI30616.1"/>
    <property type="molecule type" value="Genomic_DNA"/>
</dbReference>
<protein>
    <submittedName>
        <fullName evidence="2">Uncharacterized protein</fullName>
    </submittedName>
</protein>
<proteinExistence type="predicted"/>
<accession>A0A3T1CXQ5</accession>
<keyword evidence="3" id="KW-1185">Reference proteome</keyword>
<evidence type="ECO:0000313" key="3">
    <source>
        <dbReference type="Proteomes" id="UP000289856"/>
    </source>
</evidence>
<dbReference type="KEGG" id="cohn:KCTCHS21_00150"/>
<keyword evidence="1" id="KW-0472">Membrane</keyword>
<dbReference type="AlphaFoldDB" id="A0A3T1CXQ5"/>
<name>A0A3T1CXQ5_9BACL</name>
<evidence type="ECO:0000256" key="1">
    <source>
        <dbReference type="SAM" id="Phobius"/>
    </source>
</evidence>
<organism evidence="2 3">
    <name type="scientific">Cohnella abietis</name>
    <dbReference type="NCBI Taxonomy" id="2507935"/>
    <lineage>
        <taxon>Bacteria</taxon>
        <taxon>Bacillati</taxon>
        <taxon>Bacillota</taxon>
        <taxon>Bacilli</taxon>
        <taxon>Bacillales</taxon>
        <taxon>Paenibacillaceae</taxon>
        <taxon>Cohnella</taxon>
    </lineage>
</organism>
<evidence type="ECO:0000313" key="2">
    <source>
        <dbReference type="EMBL" id="BBI30616.1"/>
    </source>
</evidence>
<feature type="transmembrane region" description="Helical" evidence="1">
    <location>
        <begin position="40"/>
        <end position="60"/>
    </location>
</feature>